<accession>K6ZDR2</accession>
<protein>
    <submittedName>
        <fullName evidence="1">Uncharacterized protein</fullName>
    </submittedName>
</protein>
<dbReference type="EMBL" id="BAEO01000062">
    <property type="protein sequence ID" value="GAC21555.1"/>
    <property type="molecule type" value="Genomic_DNA"/>
</dbReference>
<dbReference type="Proteomes" id="UP000006327">
    <property type="component" value="Unassembled WGS sequence"/>
</dbReference>
<proteinExistence type="predicted"/>
<organism evidence="1 2">
    <name type="scientific">Paraglaciecola arctica BSs20135</name>
    <dbReference type="NCBI Taxonomy" id="493475"/>
    <lineage>
        <taxon>Bacteria</taxon>
        <taxon>Pseudomonadati</taxon>
        <taxon>Pseudomonadota</taxon>
        <taxon>Gammaproteobacteria</taxon>
        <taxon>Alteromonadales</taxon>
        <taxon>Alteromonadaceae</taxon>
        <taxon>Paraglaciecola</taxon>
    </lineage>
</organism>
<comment type="caution">
    <text evidence="1">The sequence shown here is derived from an EMBL/GenBank/DDBJ whole genome shotgun (WGS) entry which is preliminary data.</text>
</comment>
<evidence type="ECO:0000313" key="1">
    <source>
        <dbReference type="EMBL" id="GAC21555.1"/>
    </source>
</evidence>
<evidence type="ECO:0000313" key="2">
    <source>
        <dbReference type="Proteomes" id="UP000006327"/>
    </source>
</evidence>
<keyword evidence="2" id="KW-1185">Reference proteome</keyword>
<reference evidence="1 2" key="1">
    <citation type="journal article" date="2017" name="Antonie Van Leeuwenhoek">
        <title>Rhizobium rhizosphaerae sp. nov., a novel species isolated from rice rhizosphere.</title>
        <authorList>
            <person name="Zhao J.J."/>
            <person name="Zhang J."/>
            <person name="Zhang R.J."/>
            <person name="Zhang C.W."/>
            <person name="Yin H.Q."/>
            <person name="Zhang X.X."/>
        </authorList>
    </citation>
    <scope>NUCLEOTIDE SEQUENCE [LARGE SCALE GENOMIC DNA]</scope>
    <source>
        <strain evidence="1 2">BSs20135</strain>
    </source>
</reference>
<dbReference type="STRING" id="493475.GARC_4613"/>
<gene>
    <name evidence="1" type="ORF">GARC_4613</name>
</gene>
<sequence>MALAVDVYCLGLTNINGHSRLRGEIDLLLMNLNSQFILNPIKQL</sequence>
<dbReference type="AlphaFoldDB" id="K6ZDR2"/>
<name>K6ZDR2_9ALTE</name>